<comment type="caution">
    <text evidence="2">The sequence shown here is derived from an EMBL/GenBank/DDBJ whole genome shotgun (WGS) entry which is preliminary data.</text>
</comment>
<sequence>MKSVTFRNGALEMAAHLHLPAGFDESKTYPAIVVTHPAGGVKEQTAGIYAGKLAAEGFVAIAFDASCQGESTGEPRQLENPHARVEDISAAVDYLTTLPYVDRGRIGAMGICAGGAYTVTAAMSDRRIKAVGAVSATNYGAILRNGWEGRDDLTGAFAMLENAANARTAEANGAETGYYPIVPQQPEDAPNADLAEAVEYYRTPRAQCASSPSIAPVRSLAQLATFDAFHLVDLFLTQPIQIVAGEDAGTRWISEDLFRRAASKDKHLHIVPGASHLGLYDKPDLVGEAMAKLGPFFRARL</sequence>
<evidence type="ECO:0000259" key="1">
    <source>
        <dbReference type="Pfam" id="PF01738"/>
    </source>
</evidence>
<accession>A0A3D9XDS1</accession>
<protein>
    <recommendedName>
        <fullName evidence="1">Dienelactone hydrolase domain-containing protein</fullName>
    </recommendedName>
</protein>
<dbReference type="GO" id="GO:0016787">
    <property type="term" value="F:hydrolase activity"/>
    <property type="evidence" value="ECO:0007669"/>
    <property type="project" value="InterPro"/>
</dbReference>
<proteinExistence type="predicted"/>
<feature type="domain" description="Dienelactone hydrolase" evidence="1">
    <location>
        <begin position="27"/>
        <end position="131"/>
    </location>
</feature>
<dbReference type="Gene3D" id="3.40.50.1820">
    <property type="entry name" value="alpha/beta hydrolase"/>
    <property type="match status" value="1"/>
</dbReference>
<dbReference type="PANTHER" id="PTHR47751:SF1">
    <property type="entry name" value="SUPERFAMILY HYDROLASE, PUTATIVE (AFU_ORTHOLOGUE AFUA_2G16580)-RELATED"/>
    <property type="match status" value="1"/>
</dbReference>
<dbReference type="AlphaFoldDB" id="A0A3D9XDS1"/>
<dbReference type="Pfam" id="PF01738">
    <property type="entry name" value="DLH"/>
    <property type="match status" value="1"/>
</dbReference>
<dbReference type="PANTHER" id="PTHR47751">
    <property type="entry name" value="SUPERFAMILY HYDROLASE, PUTATIVE (AFU_ORTHOLOGUE AFUA_2G16580)-RELATED"/>
    <property type="match status" value="1"/>
</dbReference>
<evidence type="ECO:0000313" key="3">
    <source>
        <dbReference type="Proteomes" id="UP000256941"/>
    </source>
</evidence>
<dbReference type="Gene3D" id="1.10.10.800">
    <property type="match status" value="1"/>
</dbReference>
<gene>
    <name evidence="2" type="ORF">BDD41_3759</name>
</gene>
<name>A0A3D9XDS1_PARVE</name>
<reference evidence="2 3" key="1">
    <citation type="submission" date="2018-08" db="EMBL/GenBank/DDBJ databases">
        <title>Genomic Encyclopedia of Archaeal and Bacterial Type Strains, Phase II (KMG-II): from individual species to whole genera.</title>
        <authorList>
            <person name="Goeker M."/>
        </authorList>
    </citation>
    <scope>NUCLEOTIDE SEQUENCE [LARGE SCALE GENOMIC DNA]</scope>
    <source>
        <strain evidence="2 3">DSM 17099</strain>
    </source>
</reference>
<dbReference type="InterPro" id="IPR002925">
    <property type="entry name" value="Dienelactn_hydro"/>
</dbReference>
<dbReference type="Proteomes" id="UP000256941">
    <property type="component" value="Unassembled WGS sequence"/>
</dbReference>
<dbReference type="EMBL" id="QTUJ01000003">
    <property type="protein sequence ID" value="REF68690.1"/>
    <property type="molecule type" value="Genomic_DNA"/>
</dbReference>
<dbReference type="SUPFAM" id="SSF53474">
    <property type="entry name" value="alpha/beta-Hydrolases"/>
    <property type="match status" value="1"/>
</dbReference>
<dbReference type="RefSeq" id="WP_116222852.1">
    <property type="nucleotide sequence ID" value="NZ_CP038197.1"/>
</dbReference>
<dbReference type="InterPro" id="IPR029058">
    <property type="entry name" value="AB_hydrolase_fold"/>
</dbReference>
<evidence type="ECO:0000313" key="2">
    <source>
        <dbReference type="EMBL" id="REF68690.1"/>
    </source>
</evidence>
<organism evidence="2 3">
    <name type="scientific">Paracoccus versutus</name>
    <name type="common">Thiobacillus versutus</name>
    <dbReference type="NCBI Taxonomy" id="34007"/>
    <lineage>
        <taxon>Bacteria</taxon>
        <taxon>Pseudomonadati</taxon>
        <taxon>Pseudomonadota</taxon>
        <taxon>Alphaproteobacteria</taxon>
        <taxon>Rhodobacterales</taxon>
        <taxon>Paracoccaceae</taxon>
        <taxon>Paracoccus</taxon>
    </lineage>
</organism>
<dbReference type="InterPro" id="IPR051411">
    <property type="entry name" value="Polyketide_trans_af380"/>
</dbReference>